<evidence type="ECO:0000313" key="1">
    <source>
        <dbReference type="EMBL" id="GBM75346.1"/>
    </source>
</evidence>
<name>A0A4Y2IEA7_ARAVE</name>
<accession>A0A4Y2IEA7</accession>
<dbReference type="AlphaFoldDB" id="A0A4Y2IEA7"/>
<proteinExistence type="predicted"/>
<sequence>LETAGASVESREEKLQLQSELETSLVWKKKCEVFYEDTRAVIEKYKSQVGEFVAETKQMRAAKPLERLYEKRTVKTDIFKKISFIVARKRIRMVKMETATLPFQGKVDAHVSSESENEVSKLRK</sequence>
<keyword evidence="2" id="KW-1185">Reference proteome</keyword>
<comment type="caution">
    <text evidence="1">The sequence shown here is derived from an EMBL/GenBank/DDBJ whole genome shotgun (WGS) entry which is preliminary data.</text>
</comment>
<gene>
    <name evidence="1" type="ORF">AVEN_1744-2_1</name>
</gene>
<evidence type="ECO:0000313" key="2">
    <source>
        <dbReference type="Proteomes" id="UP000499080"/>
    </source>
</evidence>
<reference evidence="1 2" key="1">
    <citation type="journal article" date="2019" name="Sci. Rep.">
        <title>Orb-weaving spider Araneus ventricosus genome elucidates the spidroin gene catalogue.</title>
        <authorList>
            <person name="Kono N."/>
            <person name="Nakamura H."/>
            <person name="Ohtoshi R."/>
            <person name="Moran D.A.P."/>
            <person name="Shinohara A."/>
            <person name="Yoshida Y."/>
            <person name="Fujiwara M."/>
            <person name="Mori M."/>
            <person name="Tomita M."/>
            <person name="Arakawa K."/>
        </authorList>
    </citation>
    <scope>NUCLEOTIDE SEQUENCE [LARGE SCALE GENOMIC DNA]</scope>
</reference>
<organism evidence="1 2">
    <name type="scientific">Araneus ventricosus</name>
    <name type="common">Orbweaver spider</name>
    <name type="synonym">Epeira ventricosa</name>
    <dbReference type="NCBI Taxonomy" id="182803"/>
    <lineage>
        <taxon>Eukaryota</taxon>
        <taxon>Metazoa</taxon>
        <taxon>Ecdysozoa</taxon>
        <taxon>Arthropoda</taxon>
        <taxon>Chelicerata</taxon>
        <taxon>Arachnida</taxon>
        <taxon>Araneae</taxon>
        <taxon>Araneomorphae</taxon>
        <taxon>Entelegynae</taxon>
        <taxon>Araneoidea</taxon>
        <taxon>Araneidae</taxon>
        <taxon>Araneus</taxon>
    </lineage>
</organism>
<feature type="non-terminal residue" evidence="1">
    <location>
        <position position="1"/>
    </location>
</feature>
<protein>
    <submittedName>
        <fullName evidence="1">Uncharacterized protein</fullName>
    </submittedName>
</protein>
<dbReference type="EMBL" id="BGPR01002551">
    <property type="protein sequence ID" value="GBM75346.1"/>
    <property type="molecule type" value="Genomic_DNA"/>
</dbReference>
<dbReference type="Proteomes" id="UP000499080">
    <property type="component" value="Unassembled WGS sequence"/>
</dbReference>